<name>A0ABX1S639_9PSEU</name>
<evidence type="ECO:0008006" key="3">
    <source>
        <dbReference type="Google" id="ProtNLM"/>
    </source>
</evidence>
<protein>
    <recommendedName>
        <fullName evidence="3">MftR C-terminal domain-containing protein</fullName>
    </recommendedName>
</protein>
<keyword evidence="2" id="KW-1185">Reference proteome</keyword>
<evidence type="ECO:0000313" key="2">
    <source>
        <dbReference type="Proteomes" id="UP000820669"/>
    </source>
</evidence>
<accession>A0ABX1S639</accession>
<dbReference type="Proteomes" id="UP000820669">
    <property type="component" value="Unassembled WGS sequence"/>
</dbReference>
<dbReference type="EMBL" id="JAAXLA010000005">
    <property type="protein sequence ID" value="NMH96570.1"/>
    <property type="molecule type" value="Genomic_DNA"/>
</dbReference>
<dbReference type="RefSeq" id="WP_169379954.1">
    <property type="nucleotide sequence ID" value="NZ_JAAXLA010000005.1"/>
</dbReference>
<evidence type="ECO:0000313" key="1">
    <source>
        <dbReference type="EMBL" id="NMH96570.1"/>
    </source>
</evidence>
<gene>
    <name evidence="1" type="ORF">HF526_04455</name>
</gene>
<comment type="caution">
    <text evidence="1">The sequence shown here is derived from an EMBL/GenBank/DDBJ whole genome shotgun (WGS) entry which is preliminary data.</text>
</comment>
<reference evidence="1 2" key="1">
    <citation type="submission" date="2020-04" db="EMBL/GenBank/DDBJ databases">
        <authorList>
            <person name="Klaysubun C."/>
            <person name="Duangmal K."/>
            <person name="Lipun K."/>
        </authorList>
    </citation>
    <scope>NUCLEOTIDE SEQUENCE [LARGE SCALE GENOMIC DNA]</scope>
    <source>
        <strain evidence="1 2">K10HN5</strain>
    </source>
</reference>
<sequence length="77" mass="8236">MGDREATEARALHTIAELLAGHPGLVTDRAAAGQIAHILHNTAIELDAGRRVPNEVRRAVRALADALRVALDPRGRT</sequence>
<proteinExistence type="predicted"/>
<organism evidence="1 2">
    <name type="scientific">Pseudonocardia acidicola</name>
    <dbReference type="NCBI Taxonomy" id="2724939"/>
    <lineage>
        <taxon>Bacteria</taxon>
        <taxon>Bacillati</taxon>
        <taxon>Actinomycetota</taxon>
        <taxon>Actinomycetes</taxon>
        <taxon>Pseudonocardiales</taxon>
        <taxon>Pseudonocardiaceae</taxon>
        <taxon>Pseudonocardia</taxon>
    </lineage>
</organism>